<gene>
    <name evidence="1" type="ORF">GMARGA_LOCUS14035</name>
</gene>
<sequence length="62" mass="6831">NLLNVYCDLQNCESKLIVCYDIHSVIANKISTSITSKNSLGIVFGSIILEIGQGLFSKGWRL</sequence>
<evidence type="ECO:0000313" key="2">
    <source>
        <dbReference type="Proteomes" id="UP000789901"/>
    </source>
</evidence>
<evidence type="ECO:0000313" key="1">
    <source>
        <dbReference type="EMBL" id="CAG8727188.1"/>
    </source>
</evidence>
<dbReference type="EMBL" id="CAJVQB010009145">
    <property type="protein sequence ID" value="CAG8727188.1"/>
    <property type="molecule type" value="Genomic_DNA"/>
</dbReference>
<keyword evidence="2" id="KW-1185">Reference proteome</keyword>
<accession>A0ABN7V4E4</accession>
<feature type="non-terminal residue" evidence="1">
    <location>
        <position position="1"/>
    </location>
</feature>
<name>A0ABN7V4E4_GIGMA</name>
<reference evidence="1 2" key="1">
    <citation type="submission" date="2021-06" db="EMBL/GenBank/DDBJ databases">
        <authorList>
            <person name="Kallberg Y."/>
            <person name="Tangrot J."/>
            <person name="Rosling A."/>
        </authorList>
    </citation>
    <scope>NUCLEOTIDE SEQUENCE [LARGE SCALE GENOMIC DNA]</scope>
    <source>
        <strain evidence="1 2">120-4 pot B 10/14</strain>
    </source>
</reference>
<comment type="caution">
    <text evidence="1">The sequence shown here is derived from an EMBL/GenBank/DDBJ whole genome shotgun (WGS) entry which is preliminary data.</text>
</comment>
<dbReference type="Proteomes" id="UP000789901">
    <property type="component" value="Unassembled WGS sequence"/>
</dbReference>
<protein>
    <submittedName>
        <fullName evidence="1">22519_t:CDS:1</fullName>
    </submittedName>
</protein>
<organism evidence="1 2">
    <name type="scientific">Gigaspora margarita</name>
    <dbReference type="NCBI Taxonomy" id="4874"/>
    <lineage>
        <taxon>Eukaryota</taxon>
        <taxon>Fungi</taxon>
        <taxon>Fungi incertae sedis</taxon>
        <taxon>Mucoromycota</taxon>
        <taxon>Glomeromycotina</taxon>
        <taxon>Glomeromycetes</taxon>
        <taxon>Diversisporales</taxon>
        <taxon>Gigasporaceae</taxon>
        <taxon>Gigaspora</taxon>
    </lineage>
</organism>
<proteinExistence type="predicted"/>